<dbReference type="GO" id="GO:0006281">
    <property type="term" value="P:DNA repair"/>
    <property type="evidence" value="ECO:0007669"/>
    <property type="project" value="TreeGrafter"/>
</dbReference>
<dbReference type="STRING" id="331657.A0A4V5NFC2"/>
<organism evidence="2 3">
    <name type="scientific">Cryomyces minteri</name>
    <dbReference type="NCBI Taxonomy" id="331657"/>
    <lineage>
        <taxon>Eukaryota</taxon>
        <taxon>Fungi</taxon>
        <taxon>Dikarya</taxon>
        <taxon>Ascomycota</taxon>
        <taxon>Pezizomycotina</taxon>
        <taxon>Dothideomycetes</taxon>
        <taxon>Dothideomycetes incertae sedis</taxon>
        <taxon>Cryomyces</taxon>
    </lineage>
</organism>
<dbReference type="GO" id="GO:0000076">
    <property type="term" value="P:DNA replication checkpoint signaling"/>
    <property type="evidence" value="ECO:0007669"/>
    <property type="project" value="TreeGrafter"/>
</dbReference>
<dbReference type="OrthoDB" id="60092at2759"/>
<keyword evidence="3" id="KW-1185">Reference proteome</keyword>
<dbReference type="GO" id="GO:0071479">
    <property type="term" value="P:cellular response to ionizing radiation"/>
    <property type="evidence" value="ECO:0007669"/>
    <property type="project" value="TreeGrafter"/>
</dbReference>
<dbReference type="Gene3D" id="3.70.10.10">
    <property type="match status" value="1"/>
</dbReference>
<sequence length="310" mass="34873">MVCRHGVTKTYKLTYESVEVMHALFDKASACNRWRISSRLLKEFIEYFGQRTEQLDFYYDNGRAILTSYTEQIKDGKEILKQPLHTQVSVDVQDFEEFDAEEKTHIIISVKDFKAIVTHADTLKTGLSAWYSNPNRPLQFSYQADGMHCEFTLATSGDYRATPAPTTARALPSRAASRQQSTASAQPERRIAASEMAPPPQPSSRSSAHQFGQQSRAPRPPSAQHSDPDPESLFVPPGEEDRRWDPTEYRSEEDDMLGWDASADNDIGLHPTFRDGGTLARVETHDSFPEAGEEGLAPTQRLSQMHGLFS</sequence>
<accession>A0A4V5NFC2</accession>
<feature type="compositionally biased region" description="Basic and acidic residues" evidence="1">
    <location>
        <begin position="239"/>
        <end position="250"/>
    </location>
</feature>
<dbReference type="Pfam" id="PF04139">
    <property type="entry name" value="Rad9"/>
    <property type="match status" value="1"/>
</dbReference>
<dbReference type="AlphaFoldDB" id="A0A4V5NFC2"/>
<dbReference type="GO" id="GO:0030896">
    <property type="term" value="C:checkpoint clamp complex"/>
    <property type="evidence" value="ECO:0007669"/>
    <property type="project" value="InterPro"/>
</dbReference>
<dbReference type="Proteomes" id="UP000308768">
    <property type="component" value="Unassembled WGS sequence"/>
</dbReference>
<protein>
    <recommendedName>
        <fullName evidence="4">DNA repair protein rad9</fullName>
    </recommendedName>
</protein>
<feature type="region of interest" description="Disordered" evidence="1">
    <location>
        <begin position="268"/>
        <end position="310"/>
    </location>
</feature>
<evidence type="ECO:0008006" key="4">
    <source>
        <dbReference type="Google" id="ProtNLM"/>
    </source>
</evidence>
<reference evidence="2 3" key="1">
    <citation type="submission" date="2017-03" db="EMBL/GenBank/DDBJ databases">
        <title>Genomes of endolithic fungi from Antarctica.</title>
        <authorList>
            <person name="Coleine C."/>
            <person name="Masonjones S."/>
            <person name="Stajich J.E."/>
        </authorList>
    </citation>
    <scope>NUCLEOTIDE SEQUENCE [LARGE SCALE GENOMIC DNA]</scope>
    <source>
        <strain evidence="2 3">CCFEE 5187</strain>
    </source>
</reference>
<gene>
    <name evidence="2" type="ORF">B0A49_10833</name>
</gene>
<evidence type="ECO:0000313" key="2">
    <source>
        <dbReference type="EMBL" id="TKA61359.1"/>
    </source>
</evidence>
<feature type="region of interest" description="Disordered" evidence="1">
    <location>
        <begin position="159"/>
        <end position="255"/>
    </location>
</feature>
<dbReference type="EMBL" id="NAJN01001755">
    <property type="protein sequence ID" value="TKA61359.1"/>
    <property type="molecule type" value="Genomic_DNA"/>
</dbReference>
<evidence type="ECO:0000313" key="3">
    <source>
        <dbReference type="Proteomes" id="UP000308768"/>
    </source>
</evidence>
<comment type="caution">
    <text evidence="2">The sequence shown here is derived from an EMBL/GenBank/DDBJ whole genome shotgun (WGS) entry which is preliminary data.</text>
</comment>
<feature type="compositionally biased region" description="Low complexity" evidence="1">
    <location>
        <begin position="161"/>
        <end position="186"/>
    </location>
</feature>
<dbReference type="GO" id="GO:0031573">
    <property type="term" value="P:mitotic intra-S DNA damage checkpoint signaling"/>
    <property type="evidence" value="ECO:0007669"/>
    <property type="project" value="TreeGrafter"/>
</dbReference>
<dbReference type="InterPro" id="IPR007268">
    <property type="entry name" value="Rad9/Ddc1"/>
</dbReference>
<evidence type="ECO:0000256" key="1">
    <source>
        <dbReference type="SAM" id="MobiDB-lite"/>
    </source>
</evidence>
<dbReference type="PANTHER" id="PTHR15237">
    <property type="entry name" value="DNA REPAIR PROTEIN RAD9"/>
    <property type="match status" value="1"/>
</dbReference>
<name>A0A4V5NFC2_9PEZI</name>
<dbReference type="PANTHER" id="PTHR15237:SF0">
    <property type="entry name" value="CELL CYCLE CHECKPOINT CONTROL PROTEIN"/>
    <property type="match status" value="1"/>
</dbReference>
<proteinExistence type="predicted"/>